<feature type="transmembrane region" description="Helical" evidence="2">
    <location>
        <begin position="33"/>
        <end position="52"/>
    </location>
</feature>
<comment type="caution">
    <text evidence="3">The sequence shown here is derived from an EMBL/GenBank/DDBJ whole genome shotgun (WGS) entry which is preliminary data.</text>
</comment>
<keyword evidence="2" id="KW-0472">Membrane</keyword>
<keyword evidence="4" id="KW-1185">Reference proteome</keyword>
<dbReference type="GeneID" id="63776684"/>
<dbReference type="STRING" id="1141098.A0A1Y2DVR1"/>
<dbReference type="EMBL" id="MCFJ01000008">
    <property type="protein sequence ID" value="ORY63380.1"/>
    <property type="molecule type" value="Genomic_DNA"/>
</dbReference>
<dbReference type="RefSeq" id="XP_040715037.1">
    <property type="nucleotide sequence ID" value="XM_040860472.1"/>
</dbReference>
<dbReference type="Proteomes" id="UP000193689">
    <property type="component" value="Unassembled WGS sequence"/>
</dbReference>
<reference evidence="3 4" key="1">
    <citation type="submission" date="2016-07" db="EMBL/GenBank/DDBJ databases">
        <title>Pervasive Adenine N6-methylation of Active Genes in Fungi.</title>
        <authorList>
            <consortium name="DOE Joint Genome Institute"/>
            <person name="Mondo S.J."/>
            <person name="Dannebaum R.O."/>
            <person name="Kuo R.C."/>
            <person name="Labutti K."/>
            <person name="Haridas S."/>
            <person name="Kuo A."/>
            <person name="Salamov A."/>
            <person name="Ahrendt S.R."/>
            <person name="Lipzen A."/>
            <person name="Sullivan W."/>
            <person name="Andreopoulos W.B."/>
            <person name="Clum A."/>
            <person name="Lindquist E."/>
            <person name="Daum C."/>
            <person name="Ramamoorthy G.K."/>
            <person name="Gryganskyi A."/>
            <person name="Culley D."/>
            <person name="Magnuson J.K."/>
            <person name="James T.Y."/>
            <person name="O'Malley M.A."/>
            <person name="Stajich J.E."/>
            <person name="Spatafora J.W."/>
            <person name="Visel A."/>
            <person name="Grigoriev I.V."/>
        </authorList>
    </citation>
    <scope>NUCLEOTIDE SEQUENCE [LARGE SCALE GENOMIC DNA]</scope>
    <source>
        <strain evidence="3 4">CBS 129021</strain>
    </source>
</reference>
<feature type="transmembrane region" description="Helical" evidence="2">
    <location>
        <begin position="179"/>
        <end position="200"/>
    </location>
</feature>
<feature type="compositionally biased region" description="Polar residues" evidence="1">
    <location>
        <begin position="1"/>
        <end position="19"/>
    </location>
</feature>
<keyword evidence="2" id="KW-1133">Transmembrane helix</keyword>
<organism evidence="3 4">
    <name type="scientific">Pseudomassariella vexata</name>
    <dbReference type="NCBI Taxonomy" id="1141098"/>
    <lineage>
        <taxon>Eukaryota</taxon>
        <taxon>Fungi</taxon>
        <taxon>Dikarya</taxon>
        <taxon>Ascomycota</taxon>
        <taxon>Pezizomycotina</taxon>
        <taxon>Sordariomycetes</taxon>
        <taxon>Xylariomycetidae</taxon>
        <taxon>Amphisphaeriales</taxon>
        <taxon>Pseudomassariaceae</taxon>
        <taxon>Pseudomassariella</taxon>
    </lineage>
</organism>
<dbReference type="PANTHER" id="PTHR37919">
    <property type="entry name" value="PROTEIN CBG05606"/>
    <property type="match status" value="1"/>
</dbReference>
<gene>
    <name evidence="3" type="ORF">BCR38DRAFT_436693</name>
</gene>
<proteinExistence type="predicted"/>
<dbReference type="PANTHER" id="PTHR37919:SF2">
    <property type="entry name" value="EXPERA DOMAIN-CONTAINING PROTEIN"/>
    <property type="match status" value="1"/>
</dbReference>
<dbReference type="OrthoDB" id="60858at2759"/>
<name>A0A1Y2DVR1_9PEZI</name>
<evidence type="ECO:0000256" key="2">
    <source>
        <dbReference type="SAM" id="Phobius"/>
    </source>
</evidence>
<feature type="transmembrane region" description="Helical" evidence="2">
    <location>
        <begin position="137"/>
        <end position="159"/>
    </location>
</feature>
<dbReference type="AlphaFoldDB" id="A0A1Y2DVR1"/>
<evidence type="ECO:0000313" key="3">
    <source>
        <dbReference type="EMBL" id="ORY63380.1"/>
    </source>
</evidence>
<dbReference type="InParanoid" id="A0A1Y2DVR1"/>
<accession>A0A1Y2DVR1</accession>
<sequence>MVTTRSSKNLVPGTTSASPTPKFWHHAPDRTTLFWMCVSLPLVIWDCGYVLGRPYTMEGGFLHRPLYTPYKLYGEVDHVYGWKSWEAHDGFPGAQGSLNVVETAMYLAYVWIYFSRGQKREGVSAVGEKRVLTGKPAAWAALLAFSAAVMTLSKTVLYWANEYFSGFNNIGHNTWQDLISMWIIPNMAWLVFPTYMIYVIGGEIIEGLTAASSSTAGGNNVKSE</sequence>
<evidence type="ECO:0000313" key="4">
    <source>
        <dbReference type="Proteomes" id="UP000193689"/>
    </source>
</evidence>
<evidence type="ECO:0000256" key="1">
    <source>
        <dbReference type="SAM" id="MobiDB-lite"/>
    </source>
</evidence>
<keyword evidence="2" id="KW-0812">Transmembrane</keyword>
<evidence type="ECO:0008006" key="5">
    <source>
        <dbReference type="Google" id="ProtNLM"/>
    </source>
</evidence>
<protein>
    <recommendedName>
        <fullName evidence="5">C6 transcription factor</fullName>
    </recommendedName>
</protein>
<feature type="region of interest" description="Disordered" evidence="1">
    <location>
        <begin position="1"/>
        <end position="20"/>
    </location>
</feature>